<sequence>MPKEYYLNWDRGIEDIRGQEVTMILLGYYEFSNGKLSPRGLIIVPSKTTAGAYERIGTIRSYVFQDAKEYPRALHCFRGNRRQVLEHHLCSLLEFYGGFISNAHLLAAELRHAKLNPVFPNPGFQQSEQTLGPILRSYVSLPDNEYDLSYRASLSTICALSALATEVYWITTNYSTQAWEEVNRNWSYYHDKFEITIAEYRRFVNAACRFEIYVQAFLLQEKPLFPDDASLRQLVLSPSLSNTEDYDGTVNRSNALKTFYFICSYIDDQHRSMLRNVIRPGYALASSEHCPSRPG</sequence>
<name>A0A8H4P2N2_9HYPO</name>
<dbReference type="Proteomes" id="UP000605986">
    <property type="component" value="Unassembled WGS sequence"/>
</dbReference>
<dbReference type="AlphaFoldDB" id="A0A8H4P2N2"/>
<accession>A0A8H4P2N2</accession>
<gene>
    <name evidence="1" type="ORF">F53441_2686</name>
</gene>
<keyword evidence="2" id="KW-1185">Reference proteome</keyword>
<reference evidence="1" key="1">
    <citation type="submission" date="2020-01" db="EMBL/GenBank/DDBJ databases">
        <title>Identification and distribution of gene clusters putatively required for synthesis of sphingolipid metabolism inhibitors in phylogenetically diverse species of the filamentous fungus Fusarium.</title>
        <authorList>
            <person name="Kim H.-S."/>
            <person name="Busman M."/>
            <person name="Brown D.W."/>
            <person name="Divon H."/>
            <person name="Uhlig S."/>
            <person name="Proctor R.H."/>
        </authorList>
    </citation>
    <scope>NUCLEOTIDE SEQUENCE</scope>
    <source>
        <strain evidence="1">NRRL 53441</strain>
    </source>
</reference>
<protein>
    <submittedName>
        <fullName evidence="1">Uncharacterized protein</fullName>
    </submittedName>
</protein>
<evidence type="ECO:0000313" key="1">
    <source>
        <dbReference type="EMBL" id="KAF4454893.1"/>
    </source>
</evidence>
<organism evidence="1 2">
    <name type="scientific">Fusarium austroafricanum</name>
    <dbReference type="NCBI Taxonomy" id="2364996"/>
    <lineage>
        <taxon>Eukaryota</taxon>
        <taxon>Fungi</taxon>
        <taxon>Dikarya</taxon>
        <taxon>Ascomycota</taxon>
        <taxon>Pezizomycotina</taxon>
        <taxon>Sordariomycetes</taxon>
        <taxon>Hypocreomycetidae</taxon>
        <taxon>Hypocreales</taxon>
        <taxon>Nectriaceae</taxon>
        <taxon>Fusarium</taxon>
        <taxon>Fusarium concolor species complex</taxon>
    </lineage>
</organism>
<comment type="caution">
    <text evidence="1">The sequence shown here is derived from an EMBL/GenBank/DDBJ whole genome shotgun (WGS) entry which is preliminary data.</text>
</comment>
<proteinExistence type="predicted"/>
<dbReference type="EMBL" id="JAADJG010000114">
    <property type="protein sequence ID" value="KAF4454893.1"/>
    <property type="molecule type" value="Genomic_DNA"/>
</dbReference>
<dbReference type="OrthoDB" id="5098625at2759"/>
<evidence type="ECO:0000313" key="2">
    <source>
        <dbReference type="Proteomes" id="UP000605986"/>
    </source>
</evidence>